<comment type="subcellular location">
    <subcellularLocation>
        <location evidence="1">Nucleus</location>
    </subcellularLocation>
</comment>
<dbReference type="GeneID" id="110724319"/>
<evidence type="ECO:0000256" key="1">
    <source>
        <dbReference type="ARBA" id="ARBA00004123"/>
    </source>
</evidence>
<protein>
    <submittedName>
        <fullName evidence="4">Uncharacterized protein</fullName>
    </submittedName>
</protein>
<dbReference type="InterPro" id="IPR051358">
    <property type="entry name" value="TF_AMS/ICE1/BHLH6-like"/>
</dbReference>
<dbReference type="GO" id="GO:0003700">
    <property type="term" value="F:DNA-binding transcription factor activity"/>
    <property type="evidence" value="ECO:0007669"/>
    <property type="project" value="TreeGrafter"/>
</dbReference>
<dbReference type="EnsemblPlants" id="AUR62044052-RA">
    <property type="protein sequence ID" value="AUR62044052-RA:cds"/>
    <property type="gene ID" value="AUR62044052"/>
</dbReference>
<evidence type="ECO:0000313" key="6">
    <source>
        <dbReference type="Proteomes" id="UP000596660"/>
    </source>
</evidence>
<dbReference type="GO" id="GO:0043565">
    <property type="term" value="F:sequence-specific DNA binding"/>
    <property type="evidence" value="ECO:0007669"/>
    <property type="project" value="TreeGrafter"/>
</dbReference>
<feature type="coiled-coil region" evidence="3">
    <location>
        <begin position="7"/>
        <end position="34"/>
    </location>
</feature>
<dbReference type="PANTHER" id="PTHR31945:SF20">
    <property type="entry name" value="TRANSCRIPTION FACTOR DYT1"/>
    <property type="match status" value="1"/>
</dbReference>
<gene>
    <name evidence="5" type="primary">LOC110724319</name>
</gene>
<evidence type="ECO:0000313" key="5">
    <source>
        <dbReference type="EnsemblPlants" id="AUR62044052-RA:cds"/>
    </source>
</evidence>
<evidence type="ECO:0000313" key="4">
    <source>
        <dbReference type="EnsemblPlants" id="AUR62014640-RA:cds"/>
    </source>
</evidence>
<dbReference type="OMA" id="MGHRSHN"/>
<name>A0A803LKZ3_CHEQI</name>
<dbReference type="AlphaFoldDB" id="A0A803LKZ3"/>
<dbReference type="Gramene" id="AUR62044052-RA">
    <property type="protein sequence ID" value="AUR62044052-RA:cds"/>
    <property type="gene ID" value="AUR62044052"/>
</dbReference>
<dbReference type="EnsemblPlants" id="AUR62014640-RA">
    <property type="protein sequence ID" value="AUR62014640-RA:cds"/>
    <property type="gene ID" value="AUR62014640"/>
</dbReference>
<dbReference type="OrthoDB" id="690068at2759"/>
<evidence type="ECO:0000256" key="2">
    <source>
        <dbReference type="ARBA" id="ARBA00023242"/>
    </source>
</evidence>
<dbReference type="RefSeq" id="XP_021759430.1">
    <property type="nucleotide sequence ID" value="XM_021903738.1"/>
</dbReference>
<accession>A0A803LKZ3</accession>
<dbReference type="PANTHER" id="PTHR31945">
    <property type="entry name" value="TRANSCRIPTION FACTOR SCREAM2-RELATED"/>
    <property type="match status" value="1"/>
</dbReference>
<keyword evidence="3" id="KW-0175">Coiled coil</keyword>
<dbReference type="GO" id="GO:0005634">
    <property type="term" value="C:nucleus"/>
    <property type="evidence" value="ECO:0007669"/>
    <property type="project" value="UniProtKB-SubCell"/>
</dbReference>
<dbReference type="Proteomes" id="UP000596660">
    <property type="component" value="Unplaced"/>
</dbReference>
<accession>A0A803ND63</accession>
<proteinExistence type="predicted"/>
<reference evidence="4" key="2">
    <citation type="submission" date="2021-03" db="UniProtKB">
        <authorList>
            <consortium name="EnsemblPlants"/>
        </authorList>
    </citation>
    <scope>IDENTIFICATION</scope>
</reference>
<dbReference type="Gramene" id="AUR62014640-RA">
    <property type="protein sequence ID" value="AUR62014640-RA:cds"/>
    <property type="gene ID" value="AUR62014640"/>
</dbReference>
<keyword evidence="6" id="KW-1185">Reference proteome</keyword>
<keyword evidence="2" id="KW-0539">Nucleus</keyword>
<sequence>MTKAYIIKDAITYIEELDSQVSELKDELLELETRYPPREEIKSSIKDENKFAAKKDMKNYGIEPEVKVNPIDDNKVWIKVVYEKKMGVFTKLVDAITRLGLEFNDTNLTTSNGAAVISSCLEGMNDVEETEEMIMSVISSI</sequence>
<organism evidence="4 6">
    <name type="scientific">Chenopodium quinoa</name>
    <name type="common">Quinoa</name>
    <dbReference type="NCBI Taxonomy" id="63459"/>
    <lineage>
        <taxon>Eukaryota</taxon>
        <taxon>Viridiplantae</taxon>
        <taxon>Streptophyta</taxon>
        <taxon>Embryophyta</taxon>
        <taxon>Tracheophyta</taxon>
        <taxon>Spermatophyta</taxon>
        <taxon>Magnoliopsida</taxon>
        <taxon>eudicotyledons</taxon>
        <taxon>Gunneridae</taxon>
        <taxon>Pentapetalae</taxon>
        <taxon>Caryophyllales</taxon>
        <taxon>Chenopodiaceae</taxon>
        <taxon>Chenopodioideae</taxon>
        <taxon>Atripliceae</taxon>
        <taxon>Chenopodium</taxon>
    </lineage>
</organism>
<dbReference type="KEGG" id="cqi:110724319"/>
<evidence type="ECO:0000256" key="3">
    <source>
        <dbReference type="SAM" id="Coils"/>
    </source>
</evidence>
<reference evidence="4" key="1">
    <citation type="journal article" date="2017" name="Nature">
        <title>The genome of Chenopodium quinoa.</title>
        <authorList>
            <person name="Jarvis D.E."/>
            <person name="Ho Y.S."/>
            <person name="Lightfoot D.J."/>
            <person name="Schmoeckel S.M."/>
            <person name="Li B."/>
            <person name="Borm T.J.A."/>
            <person name="Ohyanagi H."/>
            <person name="Mineta K."/>
            <person name="Michell C.T."/>
            <person name="Saber N."/>
            <person name="Kharbatia N.M."/>
            <person name="Rupper R.R."/>
            <person name="Sharp A.R."/>
            <person name="Dally N."/>
            <person name="Boughton B.A."/>
            <person name="Woo Y.H."/>
            <person name="Gao G."/>
            <person name="Schijlen E.G.W.M."/>
            <person name="Guo X."/>
            <person name="Momin A.A."/>
            <person name="Negrao S."/>
            <person name="Al-Babili S."/>
            <person name="Gehring C."/>
            <person name="Roessner U."/>
            <person name="Jung C."/>
            <person name="Murphy K."/>
            <person name="Arold S.T."/>
            <person name="Gojobori T."/>
            <person name="van der Linden C.G."/>
            <person name="van Loo E.N."/>
            <person name="Jellen E.N."/>
            <person name="Maughan P.J."/>
            <person name="Tester M."/>
        </authorList>
    </citation>
    <scope>NUCLEOTIDE SEQUENCE [LARGE SCALE GENOMIC DNA]</scope>
    <source>
        <strain evidence="4">cv. PI 614886</strain>
    </source>
</reference>